<protein>
    <recommendedName>
        <fullName evidence="7">MSP domain-containing protein</fullName>
    </recommendedName>
</protein>
<keyword evidence="9" id="KW-1185">Reference proteome</keyword>
<evidence type="ECO:0000259" key="7">
    <source>
        <dbReference type="PROSITE" id="PS50202"/>
    </source>
</evidence>
<name>A0A0C2CSY9_9BILA</name>
<accession>A0A0C2CSY9</accession>
<evidence type="ECO:0000256" key="2">
    <source>
        <dbReference type="ARBA" id="ARBA00022490"/>
    </source>
</evidence>
<proteinExistence type="predicted"/>
<comment type="subcellular location">
    <subcellularLocation>
        <location evidence="6">Cell projection</location>
        <location evidence="6">Pseudopodium</location>
    </subcellularLocation>
    <subcellularLocation>
        <location evidence="1">Cytoplasm</location>
        <location evidence="1">Cytoskeleton</location>
    </subcellularLocation>
</comment>
<evidence type="ECO:0000256" key="6">
    <source>
        <dbReference type="ARBA" id="ARBA00037818"/>
    </source>
</evidence>
<keyword evidence="2" id="KW-0963">Cytoplasm</keyword>
<dbReference type="Proteomes" id="UP000054047">
    <property type="component" value="Unassembled WGS sequence"/>
</dbReference>
<evidence type="ECO:0000256" key="1">
    <source>
        <dbReference type="ARBA" id="ARBA00004245"/>
    </source>
</evidence>
<dbReference type="OrthoDB" id="5918453at2759"/>
<evidence type="ECO:0000256" key="5">
    <source>
        <dbReference type="ARBA" id="ARBA00037744"/>
    </source>
</evidence>
<comment type="function">
    <text evidence="5">Central component in molecular interactions underlying sperm crawling. Forms an extensive filament system that extends from sperm villipoda, along the leading edge of the pseudopod.</text>
</comment>
<dbReference type="InterPro" id="IPR013783">
    <property type="entry name" value="Ig-like_fold"/>
</dbReference>
<dbReference type="PANTHER" id="PTHR22920:SF7">
    <property type="entry name" value="MSP DOMAIN-CONTAINING PROTEIN-RELATED"/>
    <property type="match status" value="1"/>
</dbReference>
<dbReference type="SUPFAM" id="SSF49354">
    <property type="entry name" value="PapD-like"/>
    <property type="match status" value="1"/>
</dbReference>
<dbReference type="InterPro" id="IPR008962">
    <property type="entry name" value="PapD-like_sf"/>
</dbReference>
<evidence type="ECO:0000256" key="4">
    <source>
        <dbReference type="ARBA" id="ARBA00023273"/>
    </source>
</evidence>
<reference evidence="8 9" key="1">
    <citation type="submission" date="2013-12" db="EMBL/GenBank/DDBJ databases">
        <title>Draft genome of the parsitic nematode Ancylostoma duodenale.</title>
        <authorList>
            <person name="Mitreva M."/>
        </authorList>
    </citation>
    <scope>NUCLEOTIDE SEQUENCE [LARGE SCALE GENOMIC DNA]</scope>
    <source>
        <strain evidence="8 9">Zhejiang</strain>
    </source>
</reference>
<dbReference type="Gene3D" id="2.60.40.10">
    <property type="entry name" value="Immunoglobulins"/>
    <property type="match status" value="1"/>
</dbReference>
<sequence length="75" mass="8485">MRGLRVDPACSVLDPKASALIADSCDVFDYGRDDTNNDRTTVEWWDTPDRAAKQFRREWFQGDGMGIAGVVYSLR</sequence>
<dbReference type="EMBL" id="KN742513">
    <property type="protein sequence ID" value="KIH52907.1"/>
    <property type="molecule type" value="Genomic_DNA"/>
</dbReference>
<keyword evidence="3" id="KW-0206">Cytoskeleton</keyword>
<organism evidence="8 9">
    <name type="scientific">Ancylostoma duodenale</name>
    <dbReference type="NCBI Taxonomy" id="51022"/>
    <lineage>
        <taxon>Eukaryota</taxon>
        <taxon>Metazoa</taxon>
        <taxon>Ecdysozoa</taxon>
        <taxon>Nematoda</taxon>
        <taxon>Chromadorea</taxon>
        <taxon>Rhabditida</taxon>
        <taxon>Rhabditina</taxon>
        <taxon>Rhabditomorpha</taxon>
        <taxon>Strongyloidea</taxon>
        <taxon>Ancylostomatidae</taxon>
        <taxon>Ancylostomatinae</taxon>
        <taxon>Ancylostoma</taxon>
    </lineage>
</organism>
<dbReference type="PANTHER" id="PTHR22920">
    <property type="entry name" value="MAJOR SPERM PROTEIN"/>
    <property type="match status" value="1"/>
</dbReference>
<evidence type="ECO:0000313" key="9">
    <source>
        <dbReference type="Proteomes" id="UP000054047"/>
    </source>
</evidence>
<gene>
    <name evidence="8" type="ORF">ANCDUO_16982</name>
</gene>
<dbReference type="GO" id="GO:0031143">
    <property type="term" value="C:pseudopodium"/>
    <property type="evidence" value="ECO:0007669"/>
    <property type="project" value="UniProtKB-SubCell"/>
</dbReference>
<dbReference type="AlphaFoldDB" id="A0A0C2CSY9"/>
<dbReference type="InterPro" id="IPR000535">
    <property type="entry name" value="MSP_dom"/>
</dbReference>
<evidence type="ECO:0000256" key="3">
    <source>
        <dbReference type="ARBA" id="ARBA00023212"/>
    </source>
</evidence>
<keyword evidence="4" id="KW-0966">Cell projection</keyword>
<dbReference type="GO" id="GO:0005856">
    <property type="term" value="C:cytoskeleton"/>
    <property type="evidence" value="ECO:0007669"/>
    <property type="project" value="UniProtKB-SubCell"/>
</dbReference>
<evidence type="ECO:0000313" key="8">
    <source>
        <dbReference type="EMBL" id="KIH52907.1"/>
    </source>
</evidence>
<dbReference type="PROSITE" id="PS50202">
    <property type="entry name" value="MSP"/>
    <property type="match status" value="1"/>
</dbReference>
<dbReference type="InterPro" id="IPR051155">
    <property type="entry name" value="Nematode_MSP"/>
</dbReference>
<feature type="domain" description="MSP" evidence="7">
    <location>
        <begin position="1"/>
        <end position="75"/>
    </location>
</feature>